<gene>
    <name evidence="3" type="ORF">JK636_20665</name>
</gene>
<keyword evidence="1" id="KW-0808">Transferase</keyword>
<sequence length="247" mass="26369">MDCFISDNSTIADNVSLGHFSVVEDGVQIGKNCIIGHNVIIRKGSIIGKNVRIDDNTVIGKEPMRAANSIFKDDEKLSPAELGDNCLIGAGVIIYSGCKIGEKTLVADLATIRENVSIGSKTIIGRGVAVENFCEIGSNCKLETNAYITAYSKLEDYVFIAPGVVTSNDNFAARSKERFGKFKGVTVKKGARIGAQATILPGKIINEDGFVAAGSTVTKDVEAETIVCGNPSKPMRNVPENQLLRNQ</sequence>
<keyword evidence="2" id="KW-0677">Repeat</keyword>
<dbReference type="RefSeq" id="WP_202750857.1">
    <property type="nucleotide sequence ID" value="NZ_JAESWC010000018.1"/>
</dbReference>
<dbReference type="InterPro" id="IPR018357">
    <property type="entry name" value="Hexapep_transf_CS"/>
</dbReference>
<dbReference type="SUPFAM" id="SSF51161">
    <property type="entry name" value="Trimeric LpxA-like enzymes"/>
    <property type="match status" value="1"/>
</dbReference>
<proteinExistence type="predicted"/>
<dbReference type="InterPro" id="IPR001451">
    <property type="entry name" value="Hexapep"/>
</dbReference>
<evidence type="ECO:0000313" key="4">
    <source>
        <dbReference type="Proteomes" id="UP000632377"/>
    </source>
</evidence>
<dbReference type="Pfam" id="PF14602">
    <property type="entry name" value="Hexapep_2"/>
    <property type="match status" value="1"/>
</dbReference>
<organism evidence="3 4">
    <name type="scientific">Clostridium rhizosphaerae</name>
    <dbReference type="NCBI Taxonomy" id="2803861"/>
    <lineage>
        <taxon>Bacteria</taxon>
        <taxon>Bacillati</taxon>
        <taxon>Bacillota</taxon>
        <taxon>Clostridia</taxon>
        <taxon>Eubacteriales</taxon>
        <taxon>Clostridiaceae</taxon>
        <taxon>Clostridium</taxon>
    </lineage>
</organism>
<evidence type="ECO:0000313" key="3">
    <source>
        <dbReference type="EMBL" id="MBL4938130.1"/>
    </source>
</evidence>
<dbReference type="EMBL" id="JAESWC010000018">
    <property type="protein sequence ID" value="MBL4938130.1"/>
    <property type="molecule type" value="Genomic_DNA"/>
</dbReference>
<dbReference type="PANTHER" id="PTHR43300:SF4">
    <property type="entry name" value="ACYL-[ACYL-CARRIER-PROTEIN]--UDP-N-ACETYLGLUCOSAMINE O-ACYLTRANSFERASE"/>
    <property type="match status" value="1"/>
</dbReference>
<dbReference type="CDD" id="cd03358">
    <property type="entry name" value="LbH_WxcM_N_like"/>
    <property type="match status" value="1"/>
</dbReference>
<dbReference type="Gene3D" id="2.160.10.10">
    <property type="entry name" value="Hexapeptide repeat proteins"/>
    <property type="match status" value="2"/>
</dbReference>
<dbReference type="Pfam" id="PF00132">
    <property type="entry name" value="Hexapep"/>
    <property type="match status" value="2"/>
</dbReference>
<protein>
    <submittedName>
        <fullName evidence="3">N-acetyltransferase</fullName>
    </submittedName>
</protein>
<keyword evidence="4" id="KW-1185">Reference proteome</keyword>
<dbReference type="PANTHER" id="PTHR43300">
    <property type="entry name" value="ACETYLTRANSFERASE"/>
    <property type="match status" value="1"/>
</dbReference>
<evidence type="ECO:0000256" key="2">
    <source>
        <dbReference type="ARBA" id="ARBA00022737"/>
    </source>
</evidence>
<dbReference type="Proteomes" id="UP000632377">
    <property type="component" value="Unassembled WGS sequence"/>
</dbReference>
<dbReference type="PROSITE" id="PS00101">
    <property type="entry name" value="HEXAPEP_TRANSFERASES"/>
    <property type="match status" value="1"/>
</dbReference>
<name>A0ABS1TFI9_9CLOT</name>
<evidence type="ECO:0000256" key="1">
    <source>
        <dbReference type="ARBA" id="ARBA00022679"/>
    </source>
</evidence>
<dbReference type="InterPro" id="IPR050179">
    <property type="entry name" value="Trans_hexapeptide_repeat"/>
</dbReference>
<comment type="caution">
    <text evidence="3">The sequence shown here is derived from an EMBL/GenBank/DDBJ whole genome shotgun (WGS) entry which is preliminary data.</text>
</comment>
<dbReference type="InterPro" id="IPR011004">
    <property type="entry name" value="Trimer_LpxA-like_sf"/>
</dbReference>
<reference evidence="3 4" key="1">
    <citation type="submission" date="2021-01" db="EMBL/GenBank/DDBJ databases">
        <title>Genome public.</title>
        <authorList>
            <person name="Liu C."/>
            <person name="Sun Q."/>
        </authorList>
    </citation>
    <scope>NUCLEOTIDE SEQUENCE [LARGE SCALE GENOMIC DNA]</scope>
    <source>
        <strain evidence="3 4">YIM B02515</strain>
    </source>
</reference>
<accession>A0ABS1TFI9</accession>